<evidence type="ECO:0000313" key="23">
    <source>
        <dbReference type="RefSeq" id="XP_018336650.1"/>
    </source>
</evidence>
<comment type="function">
    <text evidence="13">Catalyzes the synthesis of dihydrouridine, a modified base, in various RNAs, such as tRNAs, mRNAs and some long non-coding RNAs (lncRNAs). Mainly modifies the uridine in position 47 (U47) in the D-loop of most cytoplasmic tRNAs. Also able to mediate the formation of dihydrouridine in some mRNAs, thereby regulating their translation.</text>
</comment>
<evidence type="ECO:0000256" key="18">
    <source>
        <dbReference type="PROSITE-ProRule" id="PRU00723"/>
    </source>
</evidence>
<keyword evidence="4" id="KW-0507">mRNA processing</keyword>
<evidence type="ECO:0000256" key="8">
    <source>
        <dbReference type="ARBA" id="ARBA00022771"/>
    </source>
</evidence>
<evidence type="ECO:0000256" key="6">
    <source>
        <dbReference type="ARBA" id="ARBA00022723"/>
    </source>
</evidence>
<dbReference type="KEGG" id="apln:108745081"/>
<dbReference type="PROSITE" id="PS01136">
    <property type="entry name" value="UPF0034"/>
    <property type="match status" value="1"/>
</dbReference>
<evidence type="ECO:0000256" key="16">
    <source>
        <dbReference type="ARBA" id="ARBA00049447"/>
    </source>
</evidence>
<feature type="region of interest" description="Disordered" evidence="20">
    <location>
        <begin position="20"/>
        <end position="67"/>
    </location>
</feature>
<comment type="cofactor">
    <cofactor evidence="1 19">
        <name>FMN</name>
        <dbReference type="ChEBI" id="CHEBI:58210"/>
    </cofactor>
</comment>
<dbReference type="GO" id="GO:0050660">
    <property type="term" value="F:flavin adenine dinucleotide binding"/>
    <property type="evidence" value="ECO:0007669"/>
    <property type="project" value="UniProtKB-UniRule"/>
</dbReference>
<evidence type="ECO:0000256" key="3">
    <source>
        <dbReference type="ARBA" id="ARBA00022643"/>
    </source>
</evidence>
<keyword evidence="12" id="KW-0520">NAD</keyword>
<gene>
    <name evidence="23" type="primary">LOC108745081</name>
</gene>
<evidence type="ECO:0000256" key="10">
    <source>
        <dbReference type="ARBA" id="ARBA00022857"/>
    </source>
</evidence>
<dbReference type="GO" id="GO:0003723">
    <property type="term" value="F:RNA binding"/>
    <property type="evidence" value="ECO:0007669"/>
    <property type="project" value="TreeGrafter"/>
</dbReference>
<dbReference type="FunCoup" id="A0A1W4XW40">
    <property type="interactions" value="1277"/>
</dbReference>
<dbReference type="PANTHER" id="PTHR45846:SF1">
    <property type="entry name" value="TRNA-DIHYDROURIDINE(47) SYNTHASE [NAD(P)(+)]-LIKE"/>
    <property type="match status" value="1"/>
</dbReference>
<evidence type="ECO:0000256" key="19">
    <source>
        <dbReference type="RuleBase" id="RU291113"/>
    </source>
</evidence>
<dbReference type="PANTHER" id="PTHR45846">
    <property type="entry name" value="TRNA-DIHYDROURIDINE(47) SYNTHASE [NAD(P)(+)]-LIKE"/>
    <property type="match status" value="1"/>
</dbReference>
<dbReference type="RefSeq" id="XP_018336650.1">
    <property type="nucleotide sequence ID" value="XM_018481148.1"/>
</dbReference>
<dbReference type="STRING" id="224129.A0A1W4XW40"/>
<evidence type="ECO:0000256" key="1">
    <source>
        <dbReference type="ARBA" id="ARBA00001917"/>
    </source>
</evidence>
<dbReference type="GO" id="GO:0008270">
    <property type="term" value="F:zinc ion binding"/>
    <property type="evidence" value="ECO:0007669"/>
    <property type="project" value="UniProtKB-KW"/>
</dbReference>
<keyword evidence="8 18" id="KW-0863">Zinc-finger</keyword>
<comment type="catalytic activity">
    <reaction evidence="14">
        <text>5,6-dihydrouridine(47) in tRNA + NAD(+) = uridine(47) in tRNA + NADH + H(+)</text>
        <dbReference type="Rhea" id="RHEA:53364"/>
        <dbReference type="Rhea" id="RHEA-COMP:13539"/>
        <dbReference type="Rhea" id="RHEA-COMP:13540"/>
        <dbReference type="ChEBI" id="CHEBI:15378"/>
        <dbReference type="ChEBI" id="CHEBI:57540"/>
        <dbReference type="ChEBI" id="CHEBI:57945"/>
        <dbReference type="ChEBI" id="CHEBI:65315"/>
        <dbReference type="ChEBI" id="CHEBI:74443"/>
        <dbReference type="EC" id="1.3.1.89"/>
    </reaction>
    <physiologicalReaction direction="right-to-left" evidence="14">
        <dbReference type="Rhea" id="RHEA:53366"/>
    </physiologicalReaction>
</comment>
<keyword evidence="22" id="KW-1185">Reference proteome</keyword>
<dbReference type="InterPro" id="IPR035587">
    <property type="entry name" value="DUS-like_FMN-bd"/>
</dbReference>
<evidence type="ECO:0000256" key="5">
    <source>
        <dbReference type="ARBA" id="ARBA00022694"/>
    </source>
</evidence>
<dbReference type="SUPFAM" id="SSF51395">
    <property type="entry name" value="FMN-linked oxidoreductases"/>
    <property type="match status" value="1"/>
</dbReference>
<organism evidence="22 23">
    <name type="scientific">Agrilus planipennis</name>
    <name type="common">Emerald ash borer</name>
    <name type="synonym">Agrilus marcopoli</name>
    <dbReference type="NCBI Taxonomy" id="224129"/>
    <lineage>
        <taxon>Eukaryota</taxon>
        <taxon>Metazoa</taxon>
        <taxon>Ecdysozoa</taxon>
        <taxon>Arthropoda</taxon>
        <taxon>Hexapoda</taxon>
        <taxon>Insecta</taxon>
        <taxon>Pterygota</taxon>
        <taxon>Neoptera</taxon>
        <taxon>Endopterygota</taxon>
        <taxon>Coleoptera</taxon>
        <taxon>Polyphaga</taxon>
        <taxon>Elateriformia</taxon>
        <taxon>Buprestoidea</taxon>
        <taxon>Buprestidae</taxon>
        <taxon>Agrilinae</taxon>
        <taxon>Agrilus</taxon>
    </lineage>
</organism>
<dbReference type="InterPro" id="IPR000571">
    <property type="entry name" value="Znf_CCCH"/>
</dbReference>
<dbReference type="GO" id="GO:0106414">
    <property type="term" value="F:mRNA dihydrouridine synthase activity"/>
    <property type="evidence" value="ECO:0007669"/>
    <property type="project" value="RHEA"/>
</dbReference>
<evidence type="ECO:0000256" key="13">
    <source>
        <dbReference type="ARBA" id="ARBA00045365"/>
    </source>
</evidence>
<comment type="catalytic activity">
    <reaction evidence="16">
        <text>a 5,6-dihydrouridine in mRNA + NADP(+) = a uridine in mRNA + NADPH + H(+)</text>
        <dbReference type="Rhea" id="RHEA:69855"/>
        <dbReference type="Rhea" id="RHEA-COMP:14658"/>
        <dbReference type="Rhea" id="RHEA-COMP:17789"/>
        <dbReference type="ChEBI" id="CHEBI:15378"/>
        <dbReference type="ChEBI" id="CHEBI:57783"/>
        <dbReference type="ChEBI" id="CHEBI:58349"/>
        <dbReference type="ChEBI" id="CHEBI:65315"/>
        <dbReference type="ChEBI" id="CHEBI:74443"/>
    </reaction>
    <physiologicalReaction direction="right-to-left" evidence="16">
        <dbReference type="Rhea" id="RHEA:69857"/>
    </physiologicalReaction>
</comment>
<evidence type="ECO:0000256" key="11">
    <source>
        <dbReference type="ARBA" id="ARBA00023002"/>
    </source>
</evidence>
<feature type="compositionally biased region" description="Basic residues" evidence="20">
    <location>
        <begin position="42"/>
        <end position="59"/>
    </location>
</feature>
<dbReference type="Gene3D" id="3.20.20.70">
    <property type="entry name" value="Aldolase class I"/>
    <property type="match status" value="1"/>
</dbReference>
<sequence>MISSGICVIKSQYIAEISNNSSETNSNEPESASNHQVNHNPPSKKQKLELKKKKNKGQNKSRPVTFRQNRETQLCHSLIDVREDEVPPKCPKLSCNFIHDTEVYLKIKPPDIGDECYNFKNFGHCPRGLTCRFGKNHITENGKNKIDKEHRPINHVLNNLSIDTQQLLRKKQYNFKLAENVVKYYDSKKKEQQEKVNTNNKNENLITTGDVLKTQGTVTDEDVVKLLNREKKKINWRNKLYLSPLTTVGNLPFRRICKEFGADITCGEMAMCSSLLQGSPNEWALVKRHPAEDLFGVQLCTNNPYLIAKCALLLEQNISVDFVDLNLGCPIDLVYKEGAGCGLLRRPKVLEACVRSASTILNVPFTVKTRMGVYNNDNVAHKMVKKFEEWGASAVTIHGRSREQRYTKLADWSYIQTCVKAAYSFPIIGNGDILSYEDYKLAIETCPEMATVMIGRGALIKPWIFTEIKEQKLWDISSSERFNIIKKYVNYGLEHWGSDTKGVENTRRFLLEWLSFLHRYVPVGLLETPPQKMNQRPPKYVGRNDLETLMASSSSMDWIKISEMLLGPVPEGFQFLPKHKANAY</sequence>
<evidence type="ECO:0000256" key="14">
    <source>
        <dbReference type="ARBA" id="ARBA00048266"/>
    </source>
</evidence>
<proteinExistence type="inferred from homology"/>
<feature type="compositionally biased region" description="Low complexity" evidence="20">
    <location>
        <begin position="20"/>
        <end position="34"/>
    </location>
</feature>
<evidence type="ECO:0000256" key="2">
    <source>
        <dbReference type="ARBA" id="ARBA00022630"/>
    </source>
</evidence>
<keyword evidence="3 19" id="KW-0288">FMN</keyword>
<protein>
    <recommendedName>
        <fullName evidence="19">tRNA-dihydrouridine(47) synthase [NAD(P)(+)]</fullName>
        <ecNumber evidence="19">1.3.1.-</ecNumber>
    </recommendedName>
    <alternativeName>
        <fullName evidence="19">tRNA-dihydrouridine synthase 3</fullName>
    </alternativeName>
</protein>
<dbReference type="InterPro" id="IPR018517">
    <property type="entry name" value="tRNA_hU_synthase_CS"/>
</dbReference>
<dbReference type="FunFam" id="3.20.20.70:FF:000067">
    <property type="entry name" value="tRNA-dihydrouridine(47) synthase [NAD(P)(+)]"/>
    <property type="match status" value="1"/>
</dbReference>
<keyword evidence="2 19" id="KW-0285">Flavoprotein</keyword>
<name>A0A1W4XW40_AGRPL</name>
<dbReference type="InterPro" id="IPR013785">
    <property type="entry name" value="Aldolase_TIM"/>
</dbReference>
<feature type="domain" description="C3H1-type" evidence="21">
    <location>
        <begin position="115"/>
        <end position="140"/>
    </location>
</feature>
<keyword evidence="10" id="KW-0521">NADP</keyword>
<feature type="zinc finger region" description="C3H1-type" evidence="18">
    <location>
        <begin position="115"/>
        <end position="140"/>
    </location>
</feature>
<reference evidence="23" key="1">
    <citation type="submission" date="2025-08" db="UniProtKB">
        <authorList>
            <consortium name="RefSeq"/>
        </authorList>
    </citation>
    <scope>IDENTIFICATION</scope>
    <source>
        <tissue evidence="23">Entire body</tissue>
    </source>
</reference>
<keyword evidence="11 19" id="KW-0560">Oxidoreductase</keyword>
<evidence type="ECO:0000313" key="22">
    <source>
        <dbReference type="Proteomes" id="UP000192223"/>
    </source>
</evidence>
<dbReference type="GO" id="GO:0102265">
    <property type="term" value="F:tRNA-dihydrouridine47 synthase activity"/>
    <property type="evidence" value="ECO:0007669"/>
    <property type="project" value="UniProtKB-EC"/>
</dbReference>
<dbReference type="GO" id="GO:0006397">
    <property type="term" value="P:mRNA processing"/>
    <property type="evidence" value="ECO:0007669"/>
    <property type="project" value="UniProtKB-KW"/>
</dbReference>
<dbReference type="InParanoid" id="A0A1W4XW40"/>
<dbReference type="PROSITE" id="PS50103">
    <property type="entry name" value="ZF_C3H1"/>
    <property type="match status" value="1"/>
</dbReference>
<comment type="similarity">
    <text evidence="19">Belongs to the dus family. Dus3 subfamily.</text>
</comment>
<evidence type="ECO:0000256" key="20">
    <source>
        <dbReference type="SAM" id="MobiDB-lite"/>
    </source>
</evidence>
<dbReference type="Proteomes" id="UP000192223">
    <property type="component" value="Unplaced"/>
</dbReference>
<dbReference type="CDD" id="cd02801">
    <property type="entry name" value="DUS_like_FMN"/>
    <property type="match status" value="1"/>
</dbReference>
<evidence type="ECO:0000259" key="21">
    <source>
        <dbReference type="PROSITE" id="PS50103"/>
    </source>
</evidence>
<comment type="catalytic activity">
    <reaction evidence="15">
        <text>a 5,6-dihydrouridine in mRNA + NAD(+) = a uridine in mRNA + NADH + H(+)</text>
        <dbReference type="Rhea" id="RHEA:69851"/>
        <dbReference type="Rhea" id="RHEA-COMP:14658"/>
        <dbReference type="Rhea" id="RHEA-COMP:17789"/>
        <dbReference type="ChEBI" id="CHEBI:15378"/>
        <dbReference type="ChEBI" id="CHEBI:57540"/>
        <dbReference type="ChEBI" id="CHEBI:57945"/>
        <dbReference type="ChEBI" id="CHEBI:65315"/>
        <dbReference type="ChEBI" id="CHEBI:74443"/>
    </reaction>
    <physiologicalReaction direction="right-to-left" evidence="15">
        <dbReference type="Rhea" id="RHEA:69853"/>
    </physiologicalReaction>
</comment>
<keyword evidence="6 18" id="KW-0479">Metal-binding</keyword>
<dbReference type="AlphaFoldDB" id="A0A1W4XW40"/>
<evidence type="ECO:0000256" key="12">
    <source>
        <dbReference type="ARBA" id="ARBA00023027"/>
    </source>
</evidence>
<accession>A0A1W4XW40</accession>
<dbReference type="Pfam" id="PF01207">
    <property type="entry name" value="Dus"/>
    <property type="match status" value="1"/>
</dbReference>
<evidence type="ECO:0000256" key="17">
    <source>
        <dbReference type="ARBA" id="ARBA00049513"/>
    </source>
</evidence>
<evidence type="ECO:0000256" key="15">
    <source>
        <dbReference type="ARBA" id="ARBA00048342"/>
    </source>
</evidence>
<keyword evidence="5 19" id="KW-0819">tRNA processing</keyword>
<comment type="catalytic activity">
    <reaction evidence="17">
        <text>5,6-dihydrouridine(47) in tRNA + NADP(+) = uridine(47) in tRNA + NADPH + H(+)</text>
        <dbReference type="Rhea" id="RHEA:53360"/>
        <dbReference type="Rhea" id="RHEA-COMP:13539"/>
        <dbReference type="Rhea" id="RHEA-COMP:13540"/>
        <dbReference type="ChEBI" id="CHEBI:15378"/>
        <dbReference type="ChEBI" id="CHEBI:57783"/>
        <dbReference type="ChEBI" id="CHEBI:58349"/>
        <dbReference type="ChEBI" id="CHEBI:65315"/>
        <dbReference type="ChEBI" id="CHEBI:74443"/>
        <dbReference type="EC" id="1.3.1.89"/>
    </reaction>
    <physiologicalReaction direction="right-to-left" evidence="17">
        <dbReference type="Rhea" id="RHEA:53362"/>
    </physiologicalReaction>
</comment>
<dbReference type="EC" id="1.3.1.-" evidence="19"/>
<keyword evidence="9 18" id="KW-0862">Zinc</keyword>
<dbReference type="CTD" id="35264"/>
<dbReference type="GeneID" id="108745081"/>
<evidence type="ECO:0000256" key="9">
    <source>
        <dbReference type="ARBA" id="ARBA00022833"/>
    </source>
</evidence>
<keyword evidence="7" id="KW-0677">Repeat</keyword>
<dbReference type="OrthoDB" id="259935at2759"/>
<evidence type="ECO:0000256" key="7">
    <source>
        <dbReference type="ARBA" id="ARBA00022737"/>
    </source>
</evidence>
<evidence type="ECO:0000256" key="4">
    <source>
        <dbReference type="ARBA" id="ARBA00022664"/>
    </source>
</evidence>